<evidence type="ECO:0000256" key="1">
    <source>
        <dbReference type="ARBA" id="ARBA00005323"/>
    </source>
</evidence>
<evidence type="ECO:0000256" key="2">
    <source>
        <dbReference type="ARBA" id="ARBA00023239"/>
    </source>
</evidence>
<keyword evidence="5" id="KW-1185">Reference proteome</keyword>
<dbReference type="HOGENOM" id="CLU_031639_2_1_11"/>
<accession>M1UGZ9</accession>
<dbReference type="Proteomes" id="UP000011760">
    <property type="component" value="Chromosome"/>
</dbReference>
<comment type="similarity">
    <text evidence="1">Belongs to the DSD1 family.</text>
</comment>
<dbReference type="AlphaFoldDB" id="M1UGZ9"/>
<evidence type="ECO:0000259" key="3">
    <source>
        <dbReference type="SMART" id="SM01119"/>
    </source>
</evidence>
<dbReference type="Gene3D" id="2.40.37.20">
    <property type="entry name" value="D-serine dehydratase-like domain"/>
    <property type="match status" value="1"/>
</dbReference>
<keyword evidence="2" id="KW-0456">Lyase</keyword>
<dbReference type="InterPro" id="IPR026956">
    <property type="entry name" value="D-ser_dehydrat-like_dom"/>
</dbReference>
<dbReference type="SUPFAM" id="SSF51419">
    <property type="entry name" value="PLP-binding barrel"/>
    <property type="match status" value="1"/>
</dbReference>
<dbReference type="PANTHER" id="PTHR28004">
    <property type="entry name" value="ZGC:162816-RELATED"/>
    <property type="match status" value="1"/>
</dbReference>
<gene>
    <name evidence="4" type="ORF">H924_10960</name>
</gene>
<dbReference type="InterPro" id="IPR051466">
    <property type="entry name" value="D-amino_acid_metab_enzyme"/>
</dbReference>
<dbReference type="InterPro" id="IPR042208">
    <property type="entry name" value="D-ser_dehydrat-like_sf"/>
</dbReference>
<dbReference type="OrthoDB" id="9811417at2"/>
<dbReference type="PANTHER" id="PTHR28004:SF2">
    <property type="entry name" value="D-SERINE DEHYDRATASE"/>
    <property type="match status" value="1"/>
</dbReference>
<dbReference type="InterPro" id="IPR001608">
    <property type="entry name" value="Ala_racemase_N"/>
</dbReference>
<dbReference type="SMART" id="SM01119">
    <property type="entry name" value="D-ser_dehydrat"/>
    <property type="match status" value="1"/>
</dbReference>
<dbReference type="RefSeq" id="WP_015652046.1">
    <property type="nucleotide sequence ID" value="NC_020506.1"/>
</dbReference>
<dbReference type="KEGG" id="ccn:H924_10960"/>
<dbReference type="PATRIC" id="fig|1121353.3.peg.2239"/>
<dbReference type="GO" id="GO:0008721">
    <property type="term" value="F:D-serine ammonia-lyase activity"/>
    <property type="evidence" value="ECO:0007669"/>
    <property type="project" value="TreeGrafter"/>
</dbReference>
<dbReference type="Pfam" id="PF01168">
    <property type="entry name" value="Ala_racemase_N"/>
    <property type="match status" value="1"/>
</dbReference>
<dbReference type="GO" id="GO:0036088">
    <property type="term" value="P:D-serine catabolic process"/>
    <property type="evidence" value="ECO:0007669"/>
    <property type="project" value="TreeGrafter"/>
</dbReference>
<dbReference type="eggNOG" id="COG3616">
    <property type="taxonomic scope" value="Bacteria"/>
</dbReference>
<sequence length="344" mass="36154">MNAHTSLETPAVLIHRPQLLSNISRMAQLAADKGIKLRPHVKTHKIPEIAQLQVAAGAQGITCATIGEAEVFARAGFHDIFIAYPLHLGSAAKARLNALPGAVTIGVDSVEAAENLVGVRADIKAFIEVDCGHRRSGVLPDSAELTEIHAALGERYAGVFTFPGHSYGPGNAAGAALAETTALQACVEKLGGGLSSGGSSPTAALTRGIDEMRPGVYTFNDAQQLDSGACTEADIALTVLSTVVSRNVADRRVIVDAGSKILSTDKPTWINGHGFVKGHPDLRISALSEHHATLFWPAELELPKIGAQLEVIPNHACNVINLVDRVYVAGEETSWPVVARGQNS</sequence>
<dbReference type="InterPro" id="IPR029066">
    <property type="entry name" value="PLP-binding_barrel"/>
</dbReference>
<evidence type="ECO:0000313" key="4">
    <source>
        <dbReference type="EMBL" id="AGG67620.1"/>
    </source>
</evidence>
<feature type="domain" description="D-serine dehydratase-like" evidence="3">
    <location>
        <begin position="236"/>
        <end position="330"/>
    </location>
</feature>
<reference evidence="4 5" key="1">
    <citation type="submission" date="2013-02" db="EMBL/GenBank/DDBJ databases">
        <title>The complete genome sequence of Corynebacterium callunae DSM 20147.</title>
        <authorList>
            <person name="Ruckert C."/>
            <person name="Albersmeier A."/>
            <person name="Kalinowski J."/>
        </authorList>
    </citation>
    <scope>NUCLEOTIDE SEQUENCE [LARGE SCALE GENOMIC DNA]</scope>
    <source>
        <strain evidence="4 5">DSM 20147</strain>
    </source>
</reference>
<dbReference type="STRING" id="1121353.H924_10960"/>
<organism evidence="4 5">
    <name type="scientific">Corynebacterium callunae DSM 20147</name>
    <dbReference type="NCBI Taxonomy" id="1121353"/>
    <lineage>
        <taxon>Bacteria</taxon>
        <taxon>Bacillati</taxon>
        <taxon>Actinomycetota</taxon>
        <taxon>Actinomycetes</taxon>
        <taxon>Mycobacteriales</taxon>
        <taxon>Corynebacteriaceae</taxon>
        <taxon>Corynebacterium</taxon>
    </lineage>
</organism>
<name>M1UGZ9_9CORY</name>
<dbReference type="Pfam" id="PF14031">
    <property type="entry name" value="D-ser_dehydrat"/>
    <property type="match status" value="1"/>
</dbReference>
<protein>
    <recommendedName>
        <fullName evidence="3">D-serine dehydratase-like domain-containing protein</fullName>
    </recommendedName>
</protein>
<evidence type="ECO:0000313" key="5">
    <source>
        <dbReference type="Proteomes" id="UP000011760"/>
    </source>
</evidence>
<dbReference type="EMBL" id="CP004354">
    <property type="protein sequence ID" value="AGG67620.1"/>
    <property type="molecule type" value="Genomic_DNA"/>
</dbReference>
<proteinExistence type="inferred from homology"/>
<dbReference type="Gene3D" id="3.20.20.10">
    <property type="entry name" value="Alanine racemase"/>
    <property type="match status" value="1"/>
</dbReference>